<reference evidence="3" key="1">
    <citation type="journal article" date="2019" name="Int. J. Syst. Evol. Microbiol.">
        <title>The Global Catalogue of Microorganisms (GCM) 10K type strain sequencing project: providing services to taxonomists for standard genome sequencing and annotation.</title>
        <authorList>
            <consortium name="The Broad Institute Genomics Platform"/>
            <consortium name="The Broad Institute Genome Sequencing Center for Infectious Disease"/>
            <person name="Wu L."/>
            <person name="Ma J."/>
        </authorList>
    </citation>
    <scope>NUCLEOTIDE SEQUENCE [LARGE SCALE GENOMIC DNA]</scope>
    <source>
        <strain evidence="3">NBRC 101365</strain>
    </source>
</reference>
<sequence length="201" mass="21376">MVCNGAMKRFGWLGRINAYFGNDEPHLAAAGSVALIIAGNQPFYPLYVAAIAGGKFWPALLTWFSTPFFLAVPAVCRRAPLSGRLLLAACAIGNTMVTAAALGPRSWVELFYLPCLALAPLLFAGKEAGYGLIACVIGSGVGLLVIHGSHQHGLAAFDDEQFRALARLHGFSVAGLLIVFAFLALRLRRQLRATTVSHSGH</sequence>
<feature type="transmembrane region" description="Helical" evidence="1">
    <location>
        <begin position="56"/>
        <end position="76"/>
    </location>
</feature>
<feature type="transmembrane region" description="Helical" evidence="1">
    <location>
        <begin position="168"/>
        <end position="185"/>
    </location>
</feature>
<keyword evidence="1" id="KW-0472">Membrane</keyword>
<dbReference type="Proteomes" id="UP001156882">
    <property type="component" value="Unassembled WGS sequence"/>
</dbReference>
<comment type="caution">
    <text evidence="2">The sequence shown here is derived from an EMBL/GenBank/DDBJ whole genome shotgun (WGS) entry which is preliminary data.</text>
</comment>
<evidence type="ECO:0000313" key="2">
    <source>
        <dbReference type="EMBL" id="GLS17051.1"/>
    </source>
</evidence>
<feature type="transmembrane region" description="Helical" evidence="1">
    <location>
        <begin position="107"/>
        <end position="123"/>
    </location>
</feature>
<keyword evidence="3" id="KW-1185">Reference proteome</keyword>
<name>A0ABQ6C9K5_9HYPH</name>
<keyword evidence="1" id="KW-0812">Transmembrane</keyword>
<dbReference type="EMBL" id="BSPC01000004">
    <property type="protein sequence ID" value="GLS17051.1"/>
    <property type="molecule type" value="Genomic_DNA"/>
</dbReference>
<gene>
    <name evidence="2" type="ORF">GCM10007874_00660</name>
</gene>
<keyword evidence="1" id="KW-1133">Transmembrane helix</keyword>
<organism evidence="2 3">
    <name type="scientific">Labrys miyagiensis</name>
    <dbReference type="NCBI Taxonomy" id="346912"/>
    <lineage>
        <taxon>Bacteria</taxon>
        <taxon>Pseudomonadati</taxon>
        <taxon>Pseudomonadota</taxon>
        <taxon>Alphaproteobacteria</taxon>
        <taxon>Hyphomicrobiales</taxon>
        <taxon>Xanthobacteraceae</taxon>
        <taxon>Labrys</taxon>
    </lineage>
</organism>
<evidence type="ECO:0000313" key="3">
    <source>
        <dbReference type="Proteomes" id="UP001156882"/>
    </source>
</evidence>
<proteinExistence type="predicted"/>
<feature type="transmembrane region" description="Helical" evidence="1">
    <location>
        <begin position="83"/>
        <end position="101"/>
    </location>
</feature>
<feature type="transmembrane region" description="Helical" evidence="1">
    <location>
        <begin position="130"/>
        <end position="148"/>
    </location>
</feature>
<accession>A0ABQ6C9K5</accession>
<evidence type="ECO:0000256" key="1">
    <source>
        <dbReference type="SAM" id="Phobius"/>
    </source>
</evidence>
<protein>
    <submittedName>
        <fullName evidence="2">Uncharacterized protein</fullName>
    </submittedName>
</protein>